<dbReference type="EMBL" id="APCN01004405">
    <property type="status" value="NOT_ANNOTATED_CDS"/>
    <property type="molecule type" value="Genomic_DNA"/>
</dbReference>
<accession>A0A182IFF1</accession>
<reference evidence="1" key="1">
    <citation type="submission" date="2022-08" db="UniProtKB">
        <authorList>
            <consortium name="EnsemblMetazoa"/>
        </authorList>
    </citation>
    <scope>IDENTIFICATION</scope>
    <source>
        <strain evidence="1">Dongola</strain>
    </source>
</reference>
<evidence type="ECO:0000313" key="1">
    <source>
        <dbReference type="EnsemblMetazoa" id="AARA014219-PA"/>
    </source>
</evidence>
<dbReference type="AlphaFoldDB" id="A0A182IFF1"/>
<protein>
    <submittedName>
        <fullName evidence="1">Uncharacterized protein</fullName>
    </submittedName>
</protein>
<keyword evidence="2" id="KW-1185">Reference proteome</keyword>
<dbReference type="VEuPathDB" id="VectorBase:AARA014219"/>
<dbReference type="Proteomes" id="UP000075840">
    <property type="component" value="Unassembled WGS sequence"/>
</dbReference>
<sequence>MATICYWRWSSRDSTRTTDRVTVPTAASWQTDHRVSCDRAEMEHRLVGVCVRSRRRSLSKLKIIHSTQTGPDSEWTYPSWRGKKF</sequence>
<organism evidence="1 2">
    <name type="scientific">Anopheles arabiensis</name>
    <name type="common">Mosquito</name>
    <dbReference type="NCBI Taxonomy" id="7173"/>
    <lineage>
        <taxon>Eukaryota</taxon>
        <taxon>Metazoa</taxon>
        <taxon>Ecdysozoa</taxon>
        <taxon>Arthropoda</taxon>
        <taxon>Hexapoda</taxon>
        <taxon>Insecta</taxon>
        <taxon>Pterygota</taxon>
        <taxon>Neoptera</taxon>
        <taxon>Endopterygota</taxon>
        <taxon>Diptera</taxon>
        <taxon>Nematocera</taxon>
        <taxon>Culicoidea</taxon>
        <taxon>Culicidae</taxon>
        <taxon>Anophelinae</taxon>
        <taxon>Anopheles</taxon>
    </lineage>
</organism>
<name>A0A182IFF1_ANOAR</name>
<evidence type="ECO:0000313" key="2">
    <source>
        <dbReference type="Proteomes" id="UP000075840"/>
    </source>
</evidence>
<dbReference type="EnsemblMetazoa" id="AARA014219-RA">
    <property type="protein sequence ID" value="AARA014219-PA"/>
    <property type="gene ID" value="AARA014219"/>
</dbReference>
<proteinExistence type="predicted"/>